<dbReference type="EMBL" id="BKCJ010129266">
    <property type="protein sequence ID" value="GEX77531.1"/>
    <property type="molecule type" value="Genomic_DNA"/>
</dbReference>
<feature type="domain" description="Reverse transcriptase Ty1/copia-type" evidence="2">
    <location>
        <begin position="102"/>
        <end position="191"/>
    </location>
</feature>
<protein>
    <submittedName>
        <fullName evidence="3">Integrase, catalytic region, zinc finger, CCHC-type, peptidase aspartic, catalytic</fullName>
    </submittedName>
</protein>
<feature type="compositionally biased region" description="Polar residues" evidence="1">
    <location>
        <begin position="76"/>
        <end position="93"/>
    </location>
</feature>
<dbReference type="Pfam" id="PF07727">
    <property type="entry name" value="RVT_2"/>
    <property type="match status" value="1"/>
</dbReference>
<evidence type="ECO:0000259" key="2">
    <source>
        <dbReference type="Pfam" id="PF07727"/>
    </source>
</evidence>
<accession>A0A699H9P5</accession>
<organism evidence="3">
    <name type="scientific">Tanacetum cinerariifolium</name>
    <name type="common">Dalmatian daisy</name>
    <name type="synonym">Chrysanthemum cinerariifolium</name>
    <dbReference type="NCBI Taxonomy" id="118510"/>
    <lineage>
        <taxon>Eukaryota</taxon>
        <taxon>Viridiplantae</taxon>
        <taxon>Streptophyta</taxon>
        <taxon>Embryophyta</taxon>
        <taxon>Tracheophyta</taxon>
        <taxon>Spermatophyta</taxon>
        <taxon>Magnoliopsida</taxon>
        <taxon>eudicotyledons</taxon>
        <taxon>Gunneridae</taxon>
        <taxon>Pentapetalae</taxon>
        <taxon>asterids</taxon>
        <taxon>campanulids</taxon>
        <taxon>Asterales</taxon>
        <taxon>Asteraceae</taxon>
        <taxon>Asteroideae</taxon>
        <taxon>Anthemideae</taxon>
        <taxon>Anthemidinae</taxon>
        <taxon>Tanacetum</taxon>
    </lineage>
</organism>
<evidence type="ECO:0000256" key="1">
    <source>
        <dbReference type="SAM" id="MobiDB-lite"/>
    </source>
</evidence>
<sequence>MIPITISLGLSNPHSSTPFVPPTRTDWDLLFQPMFDELLNPPPSVDPSAPEVIALIDEVVALEPTASTRSPSSTTVDQDASSPKNVSEASSSSDVIPTIVHTAAPDSDHESFAPMARLDAIRIFLAFAAHMNMTVYQIDVKTMFLIGIPPEDVYVSQPNGFVDKDNLNHVYKLKKALYGLKQALRACDPMDTLMMEKSKLEEDLQGKAVDPTYYRRMAKLTEKHLHAVKRIFKYLRGIVNRGLWYPKDSSIALTAYANAEHASYQDTR</sequence>
<proteinExistence type="predicted"/>
<feature type="compositionally biased region" description="Low complexity" evidence="1">
    <location>
        <begin position="65"/>
        <end position="75"/>
    </location>
</feature>
<name>A0A699H9P5_TANCI</name>
<dbReference type="AlphaFoldDB" id="A0A699H9P5"/>
<gene>
    <name evidence="3" type="ORF">Tci_349506</name>
</gene>
<evidence type="ECO:0000313" key="3">
    <source>
        <dbReference type="EMBL" id="GEX77531.1"/>
    </source>
</evidence>
<dbReference type="InterPro" id="IPR013103">
    <property type="entry name" value="RVT_2"/>
</dbReference>
<comment type="caution">
    <text evidence="3">The sequence shown here is derived from an EMBL/GenBank/DDBJ whole genome shotgun (WGS) entry which is preliminary data.</text>
</comment>
<feature type="region of interest" description="Disordered" evidence="1">
    <location>
        <begin position="65"/>
        <end position="93"/>
    </location>
</feature>
<reference evidence="3" key="1">
    <citation type="journal article" date="2019" name="Sci. Rep.">
        <title>Draft genome of Tanacetum cinerariifolium, the natural source of mosquito coil.</title>
        <authorList>
            <person name="Yamashiro T."/>
            <person name="Shiraishi A."/>
            <person name="Satake H."/>
            <person name="Nakayama K."/>
        </authorList>
    </citation>
    <scope>NUCLEOTIDE SEQUENCE</scope>
</reference>